<feature type="transmembrane region" description="Helical" evidence="1">
    <location>
        <begin position="12"/>
        <end position="38"/>
    </location>
</feature>
<evidence type="ECO:0000313" key="3">
    <source>
        <dbReference type="Proteomes" id="UP001165395"/>
    </source>
</evidence>
<gene>
    <name evidence="2" type="ORF">LIN78_00055</name>
</gene>
<evidence type="ECO:0000313" key="2">
    <source>
        <dbReference type="EMBL" id="MCB6181947.1"/>
    </source>
</evidence>
<keyword evidence="1" id="KW-1133">Transmembrane helix</keyword>
<keyword evidence="3" id="KW-1185">Reference proteome</keyword>
<dbReference type="Proteomes" id="UP001165395">
    <property type="component" value="Unassembled WGS sequence"/>
</dbReference>
<keyword evidence="1" id="KW-0472">Membrane</keyword>
<dbReference type="EMBL" id="JAJBZT010000001">
    <property type="protein sequence ID" value="MCB6181947.1"/>
    <property type="molecule type" value="Genomic_DNA"/>
</dbReference>
<proteinExistence type="predicted"/>
<sequence>MNTTSSTPTCSRFYAISTFKLLVMYICTLGFYEVYWFYKQWEMIKQQEKSSVIPILRSIFGILFSYPLFRRIQLAQEANEQSVPLASMFWCVILILLNATMVLAGPLRFLTFCSILPLLVAQAAANQVNHTNFPEMPKNDKFNQIEIVIVIFGIFVWLTSFA</sequence>
<name>A0ABS8D163_9NEIS</name>
<protein>
    <recommendedName>
        <fullName evidence="4">DUF4234 domain-containing protein</fullName>
    </recommendedName>
</protein>
<comment type="caution">
    <text evidence="2">The sequence shown here is derived from an EMBL/GenBank/DDBJ whole genome shotgun (WGS) entry which is preliminary data.</text>
</comment>
<feature type="transmembrane region" description="Helical" evidence="1">
    <location>
        <begin position="145"/>
        <end position="161"/>
    </location>
</feature>
<dbReference type="RefSeq" id="WP_227177294.1">
    <property type="nucleotide sequence ID" value="NZ_JAJBZT010000001.1"/>
</dbReference>
<organism evidence="2 3">
    <name type="scientific">Leeia speluncae</name>
    <dbReference type="NCBI Taxonomy" id="2884804"/>
    <lineage>
        <taxon>Bacteria</taxon>
        <taxon>Pseudomonadati</taxon>
        <taxon>Pseudomonadota</taxon>
        <taxon>Betaproteobacteria</taxon>
        <taxon>Neisseriales</taxon>
        <taxon>Leeiaceae</taxon>
        <taxon>Leeia</taxon>
    </lineage>
</organism>
<reference evidence="2" key="1">
    <citation type="submission" date="2021-10" db="EMBL/GenBank/DDBJ databases">
        <title>The complete genome sequence of Leeia sp. TBRC 13508.</title>
        <authorList>
            <person name="Charoenyingcharoen P."/>
            <person name="Yukphan P."/>
        </authorList>
    </citation>
    <scope>NUCLEOTIDE SEQUENCE</scope>
    <source>
        <strain evidence="2">TBRC 13508</strain>
    </source>
</reference>
<accession>A0ABS8D163</accession>
<evidence type="ECO:0008006" key="4">
    <source>
        <dbReference type="Google" id="ProtNLM"/>
    </source>
</evidence>
<feature type="transmembrane region" description="Helical" evidence="1">
    <location>
        <begin position="81"/>
        <end position="100"/>
    </location>
</feature>
<evidence type="ECO:0000256" key="1">
    <source>
        <dbReference type="SAM" id="Phobius"/>
    </source>
</evidence>
<feature type="transmembrane region" description="Helical" evidence="1">
    <location>
        <begin position="50"/>
        <end position="69"/>
    </location>
</feature>
<keyword evidence="1" id="KW-0812">Transmembrane</keyword>